<dbReference type="OrthoDB" id="9769912at2"/>
<feature type="binding site" evidence="13">
    <location>
        <begin position="78"/>
        <end position="88"/>
    </location>
    <ligand>
        <name>ATP</name>
        <dbReference type="ChEBI" id="CHEBI:30616"/>
    </ligand>
</feature>
<dbReference type="InterPro" id="IPR006203">
    <property type="entry name" value="GHMP_knse_ATP-bd_CS"/>
</dbReference>
<dbReference type="HAMAP" id="MF_00384">
    <property type="entry name" value="Homoser_kinase"/>
    <property type="match status" value="1"/>
</dbReference>
<dbReference type="Pfam" id="PF00288">
    <property type="entry name" value="GHMP_kinases_N"/>
    <property type="match status" value="1"/>
</dbReference>
<reference evidence="16 17" key="1">
    <citation type="submission" date="2017-05" db="EMBL/GenBank/DDBJ databases">
        <title>Vagococcus spp. assemblies.</title>
        <authorList>
            <person name="Gulvik C.A."/>
        </authorList>
    </citation>
    <scope>NUCLEOTIDE SEQUENCE [LARGE SCALE GENOMIC DNA]</scope>
    <source>
        <strain evidence="16 17">CCUG 51432</strain>
    </source>
</reference>
<evidence type="ECO:0000256" key="10">
    <source>
        <dbReference type="ARBA" id="ARBA00022840"/>
    </source>
</evidence>
<evidence type="ECO:0000313" key="17">
    <source>
        <dbReference type="Proteomes" id="UP000287605"/>
    </source>
</evidence>
<dbReference type="PANTHER" id="PTHR20861:SF1">
    <property type="entry name" value="HOMOSERINE KINASE"/>
    <property type="match status" value="1"/>
</dbReference>
<gene>
    <name evidence="13" type="primary">thrB</name>
    <name evidence="16" type="ORF">CBF29_02215</name>
</gene>
<evidence type="ECO:0000259" key="15">
    <source>
        <dbReference type="Pfam" id="PF08544"/>
    </source>
</evidence>
<protein>
    <recommendedName>
        <fullName evidence="4 13">Homoserine kinase</fullName>
        <shortName evidence="13">HK</shortName>
        <shortName evidence="13">HSK</shortName>
        <ecNumber evidence="3 13">2.7.1.39</ecNumber>
    </recommendedName>
</protein>
<evidence type="ECO:0000256" key="6">
    <source>
        <dbReference type="ARBA" id="ARBA00022679"/>
    </source>
</evidence>
<evidence type="ECO:0000256" key="5">
    <source>
        <dbReference type="ARBA" id="ARBA00022605"/>
    </source>
</evidence>
<dbReference type="Gene3D" id="3.30.70.890">
    <property type="entry name" value="GHMP kinase, C-terminal domain"/>
    <property type="match status" value="1"/>
</dbReference>
<dbReference type="PRINTS" id="PR00958">
    <property type="entry name" value="HOMSERKINASE"/>
</dbReference>
<dbReference type="EC" id="2.7.1.39" evidence="3 13"/>
<dbReference type="GO" id="GO:0005737">
    <property type="term" value="C:cytoplasm"/>
    <property type="evidence" value="ECO:0007669"/>
    <property type="project" value="UniProtKB-SubCell"/>
</dbReference>
<dbReference type="EMBL" id="NGKA01000002">
    <property type="protein sequence ID" value="RSU15170.1"/>
    <property type="molecule type" value="Genomic_DNA"/>
</dbReference>
<evidence type="ECO:0000256" key="11">
    <source>
        <dbReference type="ARBA" id="ARBA00049375"/>
    </source>
</evidence>
<comment type="caution">
    <text evidence="16">The sequence shown here is derived from an EMBL/GenBank/DDBJ whole genome shotgun (WGS) entry which is preliminary data.</text>
</comment>
<dbReference type="GO" id="GO:0009088">
    <property type="term" value="P:threonine biosynthetic process"/>
    <property type="evidence" value="ECO:0007669"/>
    <property type="project" value="UniProtKB-UniRule"/>
</dbReference>
<dbReference type="InterPro" id="IPR006204">
    <property type="entry name" value="GHMP_kinase_N_dom"/>
</dbReference>
<keyword evidence="13" id="KW-0963">Cytoplasm</keyword>
<dbReference type="PIRSF" id="PIRSF000676">
    <property type="entry name" value="Homoser_kin"/>
    <property type="match status" value="1"/>
</dbReference>
<comment type="catalytic activity">
    <reaction evidence="11 13">
        <text>L-homoserine + ATP = O-phospho-L-homoserine + ADP + H(+)</text>
        <dbReference type="Rhea" id="RHEA:13985"/>
        <dbReference type="ChEBI" id="CHEBI:15378"/>
        <dbReference type="ChEBI" id="CHEBI:30616"/>
        <dbReference type="ChEBI" id="CHEBI:57476"/>
        <dbReference type="ChEBI" id="CHEBI:57590"/>
        <dbReference type="ChEBI" id="CHEBI:456216"/>
        <dbReference type="EC" id="2.7.1.39"/>
    </reaction>
</comment>
<evidence type="ECO:0000256" key="4">
    <source>
        <dbReference type="ARBA" id="ARBA00017858"/>
    </source>
</evidence>
<evidence type="ECO:0000256" key="13">
    <source>
        <dbReference type="HAMAP-Rule" id="MF_00384"/>
    </source>
</evidence>
<evidence type="ECO:0000256" key="9">
    <source>
        <dbReference type="ARBA" id="ARBA00022777"/>
    </source>
</evidence>
<evidence type="ECO:0000256" key="12">
    <source>
        <dbReference type="ARBA" id="ARBA00049954"/>
    </source>
</evidence>
<comment type="similarity">
    <text evidence="2 13">Belongs to the GHMP kinase family. Homoserine kinase subfamily.</text>
</comment>
<dbReference type="Gene3D" id="3.30.230.10">
    <property type="match status" value="1"/>
</dbReference>
<evidence type="ECO:0000256" key="7">
    <source>
        <dbReference type="ARBA" id="ARBA00022697"/>
    </source>
</evidence>
<dbReference type="AlphaFoldDB" id="A0A430B499"/>
<keyword evidence="8 13" id="KW-0547">Nucleotide-binding</keyword>
<feature type="domain" description="GHMP kinase C-terminal" evidence="15">
    <location>
        <begin position="192"/>
        <end position="262"/>
    </location>
</feature>
<dbReference type="PANTHER" id="PTHR20861">
    <property type="entry name" value="HOMOSERINE/4-DIPHOSPHOCYTIDYL-2-C-METHYL-D-ERYTHRITOL KINASE"/>
    <property type="match status" value="1"/>
</dbReference>
<name>A0A430B499_9ENTE</name>
<evidence type="ECO:0000256" key="8">
    <source>
        <dbReference type="ARBA" id="ARBA00022741"/>
    </source>
</evidence>
<feature type="domain" description="GHMP kinase N-terminal" evidence="14">
    <location>
        <begin position="53"/>
        <end position="131"/>
    </location>
</feature>
<dbReference type="InterPro" id="IPR036554">
    <property type="entry name" value="GHMP_kinase_C_sf"/>
</dbReference>
<dbReference type="InterPro" id="IPR020568">
    <property type="entry name" value="Ribosomal_Su5_D2-typ_SF"/>
</dbReference>
<proteinExistence type="inferred from homology"/>
<comment type="function">
    <text evidence="12 13">Catalyzes the ATP-dependent phosphorylation of L-homoserine to L-homoserine phosphate.</text>
</comment>
<dbReference type="UniPathway" id="UPA00050">
    <property type="reaction ID" value="UER00064"/>
</dbReference>
<evidence type="ECO:0000313" key="16">
    <source>
        <dbReference type="EMBL" id="RSU15170.1"/>
    </source>
</evidence>
<evidence type="ECO:0000259" key="14">
    <source>
        <dbReference type="Pfam" id="PF00288"/>
    </source>
</evidence>
<keyword evidence="10 13" id="KW-0067">ATP-binding</keyword>
<keyword evidence="5 13" id="KW-0028">Amino-acid biosynthesis</keyword>
<keyword evidence="7 13" id="KW-0791">Threonine biosynthesis</keyword>
<dbReference type="Pfam" id="PF08544">
    <property type="entry name" value="GHMP_kinases_C"/>
    <property type="match status" value="1"/>
</dbReference>
<dbReference type="InterPro" id="IPR014721">
    <property type="entry name" value="Ribsml_uS5_D2-typ_fold_subgr"/>
</dbReference>
<dbReference type="InterPro" id="IPR013750">
    <property type="entry name" value="GHMP_kinase_C_dom"/>
</dbReference>
<evidence type="ECO:0000256" key="1">
    <source>
        <dbReference type="ARBA" id="ARBA00005015"/>
    </source>
</evidence>
<comment type="subcellular location">
    <subcellularLocation>
        <location evidence="13">Cytoplasm</location>
    </subcellularLocation>
</comment>
<comment type="pathway">
    <text evidence="1 13">Amino-acid biosynthesis; L-threonine biosynthesis; L-threonine from L-aspartate: step 4/5.</text>
</comment>
<dbReference type="GO" id="GO:0005524">
    <property type="term" value="F:ATP binding"/>
    <property type="evidence" value="ECO:0007669"/>
    <property type="project" value="UniProtKB-UniRule"/>
</dbReference>
<keyword evidence="6 13" id="KW-0808">Transferase</keyword>
<dbReference type="Proteomes" id="UP000287605">
    <property type="component" value="Unassembled WGS sequence"/>
</dbReference>
<dbReference type="SUPFAM" id="SSF54211">
    <property type="entry name" value="Ribosomal protein S5 domain 2-like"/>
    <property type="match status" value="1"/>
</dbReference>
<dbReference type="NCBIfam" id="TIGR00191">
    <property type="entry name" value="thrB"/>
    <property type="match status" value="1"/>
</dbReference>
<keyword evidence="17" id="KW-1185">Reference proteome</keyword>
<dbReference type="InterPro" id="IPR000870">
    <property type="entry name" value="Homoserine_kinase"/>
</dbReference>
<keyword evidence="9 13" id="KW-0418">Kinase</keyword>
<accession>A0A430B499</accession>
<evidence type="ECO:0000256" key="2">
    <source>
        <dbReference type="ARBA" id="ARBA00007370"/>
    </source>
</evidence>
<dbReference type="PROSITE" id="PS00627">
    <property type="entry name" value="GHMP_KINASES_ATP"/>
    <property type="match status" value="1"/>
</dbReference>
<evidence type="ECO:0000256" key="3">
    <source>
        <dbReference type="ARBA" id="ARBA00012078"/>
    </source>
</evidence>
<sequence>MKIHVPATTANLGPGFDSCGLALNLYLTLDIKEMSEEWAIEHEVPGIPKDKTNLIIETALSVAPDIKPHRLVMTTDIPSARGLGSSSSAVVAGIELANILGGLDLSVDDKLKIASKIEGHPDNVAPAILGGLVIASYVDDEIHHEAADFPEADLLLYIPKHELLTTESRNVLPETLPYKEAVQASAISNMLVASLLKGNLPLAGEMMMKDKWHEKYREALVPHLTEIKKLQAEFGFYGAVLSGAGPTVLILCPKDGSAELQQFLIDTYQDQAVTLKLTVDKGGARVED</sequence>
<dbReference type="GO" id="GO:0004413">
    <property type="term" value="F:homoserine kinase activity"/>
    <property type="evidence" value="ECO:0007669"/>
    <property type="project" value="UniProtKB-UniRule"/>
</dbReference>
<dbReference type="SUPFAM" id="SSF55060">
    <property type="entry name" value="GHMP Kinase, C-terminal domain"/>
    <property type="match status" value="1"/>
</dbReference>
<dbReference type="RefSeq" id="WP_126806827.1">
    <property type="nucleotide sequence ID" value="NZ_NGKA01000002.1"/>
</dbReference>
<organism evidence="16 17">
    <name type="scientific">Vagococcus elongatus</name>
    <dbReference type="NCBI Taxonomy" id="180344"/>
    <lineage>
        <taxon>Bacteria</taxon>
        <taxon>Bacillati</taxon>
        <taxon>Bacillota</taxon>
        <taxon>Bacilli</taxon>
        <taxon>Lactobacillales</taxon>
        <taxon>Enterococcaceae</taxon>
        <taxon>Vagococcus</taxon>
    </lineage>
</organism>